<dbReference type="OMA" id="HMSDHPT"/>
<dbReference type="eggNOG" id="KOG3175">
    <property type="taxonomic scope" value="Eukaryota"/>
</dbReference>
<protein>
    <recommendedName>
        <fullName evidence="5">PPP4R2-domain-containing protein</fullName>
    </recommendedName>
</protein>
<feature type="region of interest" description="Disordered" evidence="2">
    <location>
        <begin position="54"/>
        <end position="75"/>
    </location>
</feature>
<feature type="compositionally biased region" description="Low complexity" evidence="2">
    <location>
        <begin position="195"/>
        <end position="205"/>
    </location>
</feature>
<dbReference type="GO" id="GO:0005737">
    <property type="term" value="C:cytoplasm"/>
    <property type="evidence" value="ECO:0007669"/>
    <property type="project" value="TreeGrafter"/>
</dbReference>
<feature type="compositionally biased region" description="Polar residues" evidence="2">
    <location>
        <begin position="211"/>
        <end position="220"/>
    </location>
</feature>
<proteinExistence type="inferred from homology"/>
<accession>A8NH37</accession>
<dbReference type="InParanoid" id="A8NH37"/>
<feature type="compositionally biased region" description="Basic and acidic residues" evidence="2">
    <location>
        <begin position="320"/>
        <end position="338"/>
    </location>
</feature>
<reference evidence="3 4" key="1">
    <citation type="journal article" date="2010" name="Proc. Natl. Acad. Sci. U.S.A.">
        <title>Insights into evolution of multicellular fungi from the assembled chromosomes of the mushroom Coprinopsis cinerea (Coprinus cinereus).</title>
        <authorList>
            <person name="Stajich J.E."/>
            <person name="Wilke S.K."/>
            <person name="Ahren D."/>
            <person name="Au C.H."/>
            <person name="Birren B.W."/>
            <person name="Borodovsky M."/>
            <person name="Burns C."/>
            <person name="Canback B."/>
            <person name="Casselton L.A."/>
            <person name="Cheng C.K."/>
            <person name="Deng J."/>
            <person name="Dietrich F.S."/>
            <person name="Fargo D.C."/>
            <person name="Farman M.L."/>
            <person name="Gathman A.C."/>
            <person name="Goldberg J."/>
            <person name="Guigo R."/>
            <person name="Hoegger P.J."/>
            <person name="Hooker J.B."/>
            <person name="Huggins A."/>
            <person name="James T.Y."/>
            <person name="Kamada T."/>
            <person name="Kilaru S."/>
            <person name="Kodira C."/>
            <person name="Kues U."/>
            <person name="Kupfer D."/>
            <person name="Kwan H.S."/>
            <person name="Lomsadze A."/>
            <person name="Li W."/>
            <person name="Lilly W.W."/>
            <person name="Ma L.J."/>
            <person name="Mackey A.J."/>
            <person name="Manning G."/>
            <person name="Martin F."/>
            <person name="Muraguchi H."/>
            <person name="Natvig D.O."/>
            <person name="Palmerini H."/>
            <person name="Ramesh M.A."/>
            <person name="Rehmeyer C.J."/>
            <person name="Roe B.A."/>
            <person name="Shenoy N."/>
            <person name="Stanke M."/>
            <person name="Ter-Hovhannisyan V."/>
            <person name="Tunlid A."/>
            <person name="Velagapudi R."/>
            <person name="Vision T.J."/>
            <person name="Zeng Q."/>
            <person name="Zolan M.E."/>
            <person name="Pukkila P.J."/>
        </authorList>
    </citation>
    <scope>NUCLEOTIDE SEQUENCE [LARGE SCALE GENOMIC DNA]</scope>
    <source>
        <strain evidence="4">Okayama-7 / 130 / ATCC MYA-4618 / FGSC 9003</strain>
    </source>
</reference>
<comment type="similarity">
    <text evidence="1">Belongs to the PPP4R2 family.</text>
</comment>
<dbReference type="HOGENOM" id="CLU_056027_0_0_1"/>
<gene>
    <name evidence="3" type="ORF">CC1G_03888</name>
</gene>
<evidence type="ECO:0000256" key="2">
    <source>
        <dbReference type="SAM" id="MobiDB-lite"/>
    </source>
</evidence>
<dbReference type="InterPro" id="IPR015267">
    <property type="entry name" value="PPP4R2"/>
</dbReference>
<feature type="compositionally biased region" description="Pro residues" evidence="2">
    <location>
        <begin position="239"/>
        <end position="248"/>
    </location>
</feature>
<dbReference type="OrthoDB" id="341898at2759"/>
<evidence type="ECO:0000313" key="3">
    <source>
        <dbReference type="EMBL" id="EAU88216.2"/>
    </source>
</evidence>
<dbReference type="STRING" id="240176.A8NH37"/>
<dbReference type="Proteomes" id="UP000001861">
    <property type="component" value="Unassembled WGS sequence"/>
</dbReference>
<dbReference type="VEuPathDB" id="FungiDB:CC1G_03888"/>
<dbReference type="RefSeq" id="XP_001833671.2">
    <property type="nucleotide sequence ID" value="XM_001833619.2"/>
</dbReference>
<feature type="compositionally biased region" description="Polar residues" evidence="2">
    <location>
        <begin position="173"/>
        <end position="194"/>
    </location>
</feature>
<dbReference type="GO" id="GO:0030289">
    <property type="term" value="C:protein phosphatase 4 complex"/>
    <property type="evidence" value="ECO:0007669"/>
    <property type="project" value="InterPro"/>
</dbReference>
<name>A8NH37_COPC7</name>
<evidence type="ECO:0008006" key="5">
    <source>
        <dbReference type="Google" id="ProtNLM"/>
    </source>
</evidence>
<evidence type="ECO:0000313" key="4">
    <source>
        <dbReference type="Proteomes" id="UP000001861"/>
    </source>
</evidence>
<dbReference type="EMBL" id="AACS02000002">
    <property type="protein sequence ID" value="EAU88216.2"/>
    <property type="molecule type" value="Genomic_DNA"/>
</dbReference>
<dbReference type="PANTHER" id="PTHR16487:SF0">
    <property type="entry name" value="PROTEIN PHOSPHATASE 4 REGULATORY SUBUNIT 2-RELATED"/>
    <property type="match status" value="1"/>
</dbReference>
<feature type="region of interest" description="Disordered" evidence="2">
    <location>
        <begin position="173"/>
        <end position="397"/>
    </location>
</feature>
<dbReference type="AlphaFoldDB" id="A8NH37"/>
<dbReference type="GeneID" id="6010169"/>
<comment type="caution">
    <text evidence="3">The sequence shown here is derived from an EMBL/GenBank/DDBJ whole genome shotgun (WGS) entry which is preliminary data.</text>
</comment>
<sequence>MADTTTNFQWKPGNPEYDDVLQKIASSDDLEGSDWSDLRRVIQHKLEQNVNLFLSTTSGPSPPPPFSSQPSTPGGLRLPPFPPKKLAQMHLYDPPESYMTEDQAKETKEAIFEQLDQFDEKPPFTIQRLCELLLEPKKNYKSVGKYLRAVEKSILVTSAHDAFPSVPLEPTSTFPLPSRANGNGASQDNVQTTAPSSSSSVPSSPLAFATRRSSTPSTPLFSPIPFLHADARSRSKSRSPPPQTPPMTPLSLAGDVTDLPVVPDDEKVIGLVDEMDDPGPGHLSDKPTPLTAAASSDAGKPILKTLQDRFVKTSVEIEGGEDKENEAQDSAKAEEKSGEQGTADASGSRKKAKTDQDEDQHMETAQEEVPKEAKEEKENEGAGDSKMDLDVTEDKSS</sequence>
<evidence type="ECO:0000256" key="1">
    <source>
        <dbReference type="ARBA" id="ARBA00009207"/>
    </source>
</evidence>
<dbReference type="GO" id="GO:0019888">
    <property type="term" value="F:protein phosphatase regulator activity"/>
    <property type="evidence" value="ECO:0007669"/>
    <property type="project" value="InterPro"/>
</dbReference>
<feature type="compositionally biased region" description="Basic and acidic residues" evidence="2">
    <location>
        <begin position="353"/>
        <end position="397"/>
    </location>
</feature>
<dbReference type="Pfam" id="PF09184">
    <property type="entry name" value="PPP4R2"/>
    <property type="match status" value="1"/>
</dbReference>
<keyword evidence="4" id="KW-1185">Reference proteome</keyword>
<dbReference type="KEGG" id="cci:CC1G_03888"/>
<dbReference type="GO" id="GO:0005634">
    <property type="term" value="C:nucleus"/>
    <property type="evidence" value="ECO:0007669"/>
    <property type="project" value="TreeGrafter"/>
</dbReference>
<dbReference type="PANTHER" id="PTHR16487">
    <property type="entry name" value="PPP4R2-RELATED PROTEIN"/>
    <property type="match status" value="1"/>
</dbReference>
<organism evidence="3 4">
    <name type="scientific">Coprinopsis cinerea (strain Okayama-7 / 130 / ATCC MYA-4618 / FGSC 9003)</name>
    <name type="common">Inky cap fungus</name>
    <name type="synonym">Hormographiella aspergillata</name>
    <dbReference type="NCBI Taxonomy" id="240176"/>
    <lineage>
        <taxon>Eukaryota</taxon>
        <taxon>Fungi</taxon>
        <taxon>Dikarya</taxon>
        <taxon>Basidiomycota</taxon>
        <taxon>Agaricomycotina</taxon>
        <taxon>Agaricomycetes</taxon>
        <taxon>Agaricomycetidae</taxon>
        <taxon>Agaricales</taxon>
        <taxon>Agaricineae</taxon>
        <taxon>Psathyrellaceae</taxon>
        <taxon>Coprinopsis</taxon>
    </lineage>
</organism>